<sequence>MDGVKKSKKSDGEEKSILPGEDDDSVKAEDDMITVQLSGIDLMSILRITASDRIVESFDPGEPAALAIAFRLRKEIVKILGRIAPQDEVHQGQGEKLPAIVLDDKIAR</sequence>
<evidence type="ECO:0000313" key="2">
    <source>
        <dbReference type="EMBL" id="KEI43977.1"/>
    </source>
</evidence>
<name>A0A073AY30_9PSEU</name>
<dbReference type="Proteomes" id="UP000031419">
    <property type="component" value="Unassembled WGS sequence"/>
</dbReference>
<evidence type="ECO:0000313" key="3">
    <source>
        <dbReference type="Proteomes" id="UP000031419"/>
    </source>
</evidence>
<keyword evidence="3" id="KW-1185">Reference proteome</keyword>
<accession>A0A073AY30</accession>
<dbReference type="AlphaFoldDB" id="A0A073AY30"/>
<proteinExistence type="predicted"/>
<comment type="caution">
    <text evidence="2">The sequence shown here is derived from an EMBL/GenBank/DDBJ whole genome shotgun (WGS) entry which is preliminary data.</text>
</comment>
<gene>
    <name evidence="2" type="ORF">GU90_13505</name>
</gene>
<dbReference type="RefSeq" id="WP_029722011.1">
    <property type="nucleotide sequence ID" value="NZ_JNVU01000031.1"/>
</dbReference>
<dbReference type="EMBL" id="JNVU01000031">
    <property type="protein sequence ID" value="KEI43977.1"/>
    <property type="molecule type" value="Genomic_DNA"/>
</dbReference>
<evidence type="ECO:0000256" key="1">
    <source>
        <dbReference type="SAM" id="MobiDB-lite"/>
    </source>
</evidence>
<reference evidence="2 3" key="1">
    <citation type="submission" date="2014-06" db="EMBL/GenBank/DDBJ databases">
        <title>Saccharopolyspora rectivirgula DSM-43113 Genome sequencing.</title>
        <authorList>
            <person name="Barrera C."/>
            <person name="Millon L."/>
            <person name="Rognon B."/>
            <person name="Zaugg C."/>
            <person name="Monod M."/>
        </authorList>
    </citation>
    <scope>NUCLEOTIDE SEQUENCE [LARGE SCALE GENOMIC DNA]</scope>
    <source>
        <strain evidence="2 3">DSM 43113</strain>
    </source>
</reference>
<organism evidence="2 3">
    <name type="scientific">Saccharopolyspora rectivirgula</name>
    <dbReference type="NCBI Taxonomy" id="28042"/>
    <lineage>
        <taxon>Bacteria</taxon>
        <taxon>Bacillati</taxon>
        <taxon>Actinomycetota</taxon>
        <taxon>Actinomycetes</taxon>
        <taxon>Pseudonocardiales</taxon>
        <taxon>Pseudonocardiaceae</taxon>
        <taxon>Saccharopolyspora</taxon>
    </lineage>
</organism>
<feature type="region of interest" description="Disordered" evidence="1">
    <location>
        <begin position="1"/>
        <end position="29"/>
    </location>
</feature>
<protein>
    <submittedName>
        <fullName evidence="2">Uncharacterized protein</fullName>
    </submittedName>
</protein>